<gene>
    <name evidence="1" type="ORF">PREDATOR_74</name>
</gene>
<keyword evidence="2" id="KW-1185">Reference proteome</keyword>
<protein>
    <submittedName>
        <fullName evidence="1">Uncharacterized protein</fullName>
    </submittedName>
</protein>
<dbReference type="Proteomes" id="UP000000621">
    <property type="component" value="Segment"/>
</dbReference>
<dbReference type="KEGG" id="vg:6450108"/>
<evidence type="ECO:0000313" key="2">
    <source>
        <dbReference type="Proteomes" id="UP000000621"/>
    </source>
</evidence>
<proteinExistence type="predicted"/>
<dbReference type="EMBL" id="EU770222">
    <property type="protein sequence ID" value="ACF05171.1"/>
    <property type="molecule type" value="Genomic_DNA"/>
</dbReference>
<accession>B3VMA1</accession>
<name>B3VMA1_9CAUD</name>
<dbReference type="OrthoDB" id="36249at10239"/>
<sequence length="107" mass="12203">MKFEEEARPGVNSEEVTEVLLRDQHWYPVRDNSFRIFSPVEAGHRARSGNQAGAYLRFRNLETGMWIEAPLSSLVAVGYPDPERVNEIRKIREREVANSETDGGKGK</sequence>
<dbReference type="RefSeq" id="YP_002003432.1">
    <property type="nucleotide sequence ID" value="NC_011039.1"/>
</dbReference>
<organism evidence="1 2">
    <name type="scientific">Mycobacterium phage Predator</name>
    <dbReference type="NCBI Taxonomy" id="543153"/>
    <lineage>
        <taxon>Viruses</taxon>
        <taxon>Duplodnaviria</taxon>
        <taxon>Heunggongvirae</taxon>
        <taxon>Uroviricota</taxon>
        <taxon>Caudoviricetes</taxon>
        <taxon>Predatorvirus</taxon>
        <taxon>Predatorvirus predator</taxon>
    </lineage>
</organism>
<evidence type="ECO:0000313" key="1">
    <source>
        <dbReference type="EMBL" id="ACF05171.1"/>
    </source>
</evidence>
<reference evidence="1 2" key="1">
    <citation type="submission" date="2008-05" db="EMBL/GenBank/DDBJ databases">
        <authorList>
            <person name="Weber R.J."/>
            <person name="Jacobs-Sera D."/>
            <person name="Houtz J."/>
            <person name="Hendrix R.W."/>
            <person name="Hatfull G.H."/>
        </authorList>
    </citation>
    <scope>NUCLEOTIDE SEQUENCE [LARGE SCALE GENOMIC DNA]</scope>
</reference>